<evidence type="ECO:0000313" key="2">
    <source>
        <dbReference type="EMBL" id="MXU87469.1"/>
    </source>
</evidence>
<feature type="signal peptide" evidence="1">
    <location>
        <begin position="1"/>
        <end position="18"/>
    </location>
</feature>
<dbReference type="EMBL" id="GIFC01005386">
    <property type="protein sequence ID" value="MXU87469.1"/>
    <property type="molecule type" value="Transcribed_RNA"/>
</dbReference>
<organism evidence="2">
    <name type="scientific">Ixodes ricinus</name>
    <name type="common">Common tick</name>
    <name type="synonym">Acarus ricinus</name>
    <dbReference type="NCBI Taxonomy" id="34613"/>
    <lineage>
        <taxon>Eukaryota</taxon>
        <taxon>Metazoa</taxon>
        <taxon>Ecdysozoa</taxon>
        <taxon>Arthropoda</taxon>
        <taxon>Chelicerata</taxon>
        <taxon>Arachnida</taxon>
        <taxon>Acari</taxon>
        <taxon>Parasitiformes</taxon>
        <taxon>Ixodida</taxon>
        <taxon>Ixodoidea</taxon>
        <taxon>Ixodidae</taxon>
        <taxon>Ixodinae</taxon>
        <taxon>Ixodes</taxon>
    </lineage>
</organism>
<reference evidence="2" key="1">
    <citation type="submission" date="2019-12" db="EMBL/GenBank/DDBJ databases">
        <title>An insight into the sialome of adult female Ixodes ricinus ticks feeding for 6 days.</title>
        <authorList>
            <person name="Perner J."/>
            <person name="Ribeiro J.M.C."/>
        </authorList>
    </citation>
    <scope>NUCLEOTIDE SEQUENCE</scope>
    <source>
        <strain evidence="2">Semi-engorged</strain>
        <tissue evidence="2">Salivary glands</tissue>
    </source>
</reference>
<name>A0A6B0U4P6_IXORI</name>
<accession>A0A6B0U4P6</accession>
<evidence type="ECO:0000256" key="1">
    <source>
        <dbReference type="SAM" id="SignalP"/>
    </source>
</evidence>
<sequence>MRDARVVITMLIVTTLRGLWSPRTISEKREHRTAFFSLPSTRCCAGWGGGGSARFCSLASLLSPSLSFAAPTLRCARLSRRYCACAEIRGDVTSEV</sequence>
<keyword evidence="1" id="KW-0732">Signal</keyword>
<dbReference type="AlphaFoldDB" id="A0A6B0U4P6"/>
<proteinExistence type="predicted"/>
<feature type="chain" id="PRO_5025361646" evidence="1">
    <location>
        <begin position="19"/>
        <end position="96"/>
    </location>
</feature>
<protein>
    <submittedName>
        <fullName evidence="2">Putative secreted protein</fullName>
    </submittedName>
</protein>